<dbReference type="SUPFAM" id="SSF50129">
    <property type="entry name" value="GroES-like"/>
    <property type="match status" value="1"/>
</dbReference>
<dbReference type="InterPro" id="IPR020843">
    <property type="entry name" value="ER"/>
</dbReference>
<dbReference type="GO" id="GO:0016651">
    <property type="term" value="F:oxidoreductase activity, acting on NAD(P)H"/>
    <property type="evidence" value="ECO:0007669"/>
    <property type="project" value="TreeGrafter"/>
</dbReference>
<accession>A0A951Q3L7</accession>
<sequence length="341" mass="36830">MVQKMKAVIMTEPGGLEVLTYTEVDMPRIEHPTDVLVKIKAAGVNPGDCQNRKFGFPSYAAGAGKQGFSILGMDGVGIVEAIGTGITHIKPGDEVWYYDGGYADKHGSYAQYKVVNGHYLSPKPKSLDWVTAAALPVVALTAWEAVIDRANVQLGDFVLVHGGAGGIGHISIQLVLNRGGRVATTVSGTAKEKLVRTLGGEVLIDYKKVDVKQALIDWTGKDGADVVLDYIGRENFANSIDLVAPYGTLVNTVVSNWPNGNNLVAEYKNLSMKFVNIGLPQVTGNHEFRVRQTQVLKEISRLVDAGELQVHLDRVFPLQQVAEAQRSLEAGEIIGRVVIEV</sequence>
<feature type="domain" description="Enoyl reductase (ER)" evidence="3">
    <location>
        <begin position="14"/>
        <end position="339"/>
    </location>
</feature>
<evidence type="ECO:0000313" key="4">
    <source>
        <dbReference type="EMBL" id="MBW4565359.1"/>
    </source>
</evidence>
<organism evidence="4 5">
    <name type="scientific">Mojavia pulchra JT2-VF2</name>
    <dbReference type="NCBI Taxonomy" id="287848"/>
    <lineage>
        <taxon>Bacteria</taxon>
        <taxon>Bacillati</taxon>
        <taxon>Cyanobacteriota</taxon>
        <taxon>Cyanophyceae</taxon>
        <taxon>Nostocales</taxon>
        <taxon>Nostocaceae</taxon>
    </lineage>
</organism>
<dbReference type="PANTHER" id="PTHR48106">
    <property type="entry name" value="QUINONE OXIDOREDUCTASE PIG3-RELATED"/>
    <property type="match status" value="1"/>
</dbReference>
<gene>
    <name evidence="4" type="ORF">KME32_30600</name>
</gene>
<dbReference type="Proteomes" id="UP000715781">
    <property type="component" value="Unassembled WGS sequence"/>
</dbReference>
<keyword evidence="1" id="KW-0521">NADP</keyword>
<name>A0A951Q3L7_9NOST</name>
<reference evidence="4" key="1">
    <citation type="submission" date="2021-05" db="EMBL/GenBank/DDBJ databases">
        <authorList>
            <person name="Pietrasiak N."/>
            <person name="Ward R."/>
            <person name="Stajich J.E."/>
            <person name="Kurbessoian T."/>
        </authorList>
    </citation>
    <scope>NUCLEOTIDE SEQUENCE</scope>
    <source>
        <strain evidence="4">JT2-VF2</strain>
    </source>
</reference>
<dbReference type="Gene3D" id="3.90.180.10">
    <property type="entry name" value="Medium-chain alcohol dehydrogenases, catalytic domain"/>
    <property type="match status" value="1"/>
</dbReference>
<dbReference type="InterPro" id="IPR011032">
    <property type="entry name" value="GroES-like_sf"/>
</dbReference>
<dbReference type="SMART" id="SM00829">
    <property type="entry name" value="PKS_ER"/>
    <property type="match status" value="1"/>
</dbReference>
<dbReference type="Pfam" id="PF08240">
    <property type="entry name" value="ADH_N"/>
    <property type="match status" value="1"/>
</dbReference>
<evidence type="ECO:0000313" key="5">
    <source>
        <dbReference type="Proteomes" id="UP000715781"/>
    </source>
</evidence>
<dbReference type="AlphaFoldDB" id="A0A951Q3L7"/>
<comment type="caution">
    <text evidence="4">The sequence shown here is derived from an EMBL/GenBank/DDBJ whole genome shotgun (WGS) entry which is preliminary data.</text>
</comment>
<evidence type="ECO:0000256" key="2">
    <source>
        <dbReference type="ARBA" id="ARBA00023002"/>
    </source>
</evidence>
<dbReference type="SUPFAM" id="SSF51735">
    <property type="entry name" value="NAD(P)-binding Rossmann-fold domains"/>
    <property type="match status" value="1"/>
</dbReference>
<dbReference type="InterPro" id="IPR013154">
    <property type="entry name" value="ADH-like_N"/>
</dbReference>
<reference evidence="4" key="2">
    <citation type="journal article" date="2022" name="Microbiol. Resour. Announc.">
        <title>Metagenome Sequencing to Explore Phylogenomics of Terrestrial Cyanobacteria.</title>
        <authorList>
            <person name="Ward R.D."/>
            <person name="Stajich J.E."/>
            <person name="Johansen J.R."/>
            <person name="Huntemann M."/>
            <person name="Clum A."/>
            <person name="Foster B."/>
            <person name="Foster B."/>
            <person name="Roux S."/>
            <person name="Palaniappan K."/>
            <person name="Varghese N."/>
            <person name="Mukherjee S."/>
            <person name="Reddy T.B.K."/>
            <person name="Daum C."/>
            <person name="Copeland A."/>
            <person name="Chen I.A."/>
            <person name="Ivanova N.N."/>
            <person name="Kyrpides N.C."/>
            <person name="Shapiro N."/>
            <person name="Eloe-Fadrosh E.A."/>
            <person name="Pietrasiak N."/>
        </authorList>
    </citation>
    <scope>NUCLEOTIDE SEQUENCE</scope>
    <source>
        <strain evidence="4">JT2-VF2</strain>
    </source>
</reference>
<dbReference type="InterPro" id="IPR036291">
    <property type="entry name" value="NAD(P)-bd_dom_sf"/>
</dbReference>
<evidence type="ECO:0000256" key="1">
    <source>
        <dbReference type="ARBA" id="ARBA00022857"/>
    </source>
</evidence>
<evidence type="ECO:0000259" key="3">
    <source>
        <dbReference type="SMART" id="SM00829"/>
    </source>
</evidence>
<keyword evidence="2" id="KW-0560">Oxidoreductase</keyword>
<dbReference type="Gene3D" id="3.40.50.720">
    <property type="entry name" value="NAD(P)-binding Rossmann-like Domain"/>
    <property type="match status" value="1"/>
</dbReference>
<dbReference type="GO" id="GO:0070402">
    <property type="term" value="F:NADPH binding"/>
    <property type="evidence" value="ECO:0007669"/>
    <property type="project" value="TreeGrafter"/>
</dbReference>
<protein>
    <submittedName>
        <fullName evidence="4">Zinc-binding dehydrogenase</fullName>
    </submittedName>
</protein>
<dbReference type="Pfam" id="PF13602">
    <property type="entry name" value="ADH_zinc_N_2"/>
    <property type="match status" value="1"/>
</dbReference>
<proteinExistence type="predicted"/>
<dbReference type="EMBL" id="JAHHHN010000035">
    <property type="protein sequence ID" value="MBW4565359.1"/>
    <property type="molecule type" value="Genomic_DNA"/>
</dbReference>